<dbReference type="HOGENOM" id="CLU_2850612_0_0_1"/>
<name>A0A0C9Y5S2_9AGAM</name>
<evidence type="ECO:0000313" key="2">
    <source>
        <dbReference type="Proteomes" id="UP000054018"/>
    </source>
</evidence>
<keyword evidence="2" id="KW-1185">Reference proteome</keyword>
<protein>
    <submittedName>
        <fullName evidence="1">Uncharacterized protein</fullName>
    </submittedName>
</protein>
<accession>A0A0C9Y5S2</accession>
<organism evidence="1 2">
    <name type="scientific">Pisolithus microcarpus 441</name>
    <dbReference type="NCBI Taxonomy" id="765257"/>
    <lineage>
        <taxon>Eukaryota</taxon>
        <taxon>Fungi</taxon>
        <taxon>Dikarya</taxon>
        <taxon>Basidiomycota</taxon>
        <taxon>Agaricomycotina</taxon>
        <taxon>Agaricomycetes</taxon>
        <taxon>Agaricomycetidae</taxon>
        <taxon>Boletales</taxon>
        <taxon>Sclerodermatineae</taxon>
        <taxon>Pisolithaceae</taxon>
        <taxon>Pisolithus</taxon>
    </lineage>
</organism>
<reference evidence="1 2" key="1">
    <citation type="submission" date="2014-04" db="EMBL/GenBank/DDBJ databases">
        <authorList>
            <consortium name="DOE Joint Genome Institute"/>
            <person name="Kuo A."/>
            <person name="Kohler A."/>
            <person name="Costa M.D."/>
            <person name="Nagy L.G."/>
            <person name="Floudas D."/>
            <person name="Copeland A."/>
            <person name="Barry K.W."/>
            <person name="Cichocki N."/>
            <person name="Veneault-Fourrey C."/>
            <person name="LaButti K."/>
            <person name="Lindquist E.A."/>
            <person name="Lipzen A."/>
            <person name="Lundell T."/>
            <person name="Morin E."/>
            <person name="Murat C."/>
            <person name="Sun H."/>
            <person name="Tunlid A."/>
            <person name="Henrissat B."/>
            <person name="Grigoriev I.V."/>
            <person name="Hibbett D.S."/>
            <person name="Martin F."/>
            <person name="Nordberg H.P."/>
            <person name="Cantor M.N."/>
            <person name="Hua S.X."/>
        </authorList>
    </citation>
    <scope>NUCLEOTIDE SEQUENCE [LARGE SCALE GENOMIC DNA]</scope>
    <source>
        <strain evidence="1 2">441</strain>
    </source>
</reference>
<dbReference type="AlphaFoldDB" id="A0A0C9Y5S2"/>
<gene>
    <name evidence="1" type="ORF">PISMIDRAFT_13235</name>
</gene>
<evidence type="ECO:0000313" key="1">
    <source>
        <dbReference type="EMBL" id="KIK20060.1"/>
    </source>
</evidence>
<dbReference type="Proteomes" id="UP000054018">
    <property type="component" value="Unassembled WGS sequence"/>
</dbReference>
<dbReference type="EMBL" id="KN833772">
    <property type="protein sequence ID" value="KIK20060.1"/>
    <property type="molecule type" value="Genomic_DNA"/>
</dbReference>
<proteinExistence type="predicted"/>
<reference evidence="2" key="2">
    <citation type="submission" date="2015-01" db="EMBL/GenBank/DDBJ databases">
        <title>Evolutionary Origins and Diversification of the Mycorrhizal Mutualists.</title>
        <authorList>
            <consortium name="DOE Joint Genome Institute"/>
            <consortium name="Mycorrhizal Genomics Consortium"/>
            <person name="Kohler A."/>
            <person name="Kuo A."/>
            <person name="Nagy L.G."/>
            <person name="Floudas D."/>
            <person name="Copeland A."/>
            <person name="Barry K.W."/>
            <person name="Cichocki N."/>
            <person name="Veneault-Fourrey C."/>
            <person name="LaButti K."/>
            <person name="Lindquist E.A."/>
            <person name="Lipzen A."/>
            <person name="Lundell T."/>
            <person name="Morin E."/>
            <person name="Murat C."/>
            <person name="Riley R."/>
            <person name="Ohm R."/>
            <person name="Sun H."/>
            <person name="Tunlid A."/>
            <person name="Henrissat B."/>
            <person name="Grigoriev I.V."/>
            <person name="Hibbett D.S."/>
            <person name="Martin F."/>
        </authorList>
    </citation>
    <scope>NUCLEOTIDE SEQUENCE [LARGE SCALE GENOMIC DNA]</scope>
    <source>
        <strain evidence="2">441</strain>
    </source>
</reference>
<sequence>MAVRRYQRALPWLATVAVKRYRPHMESATVAVKRYRPHMGRALLKERHGKRALPAPEALVPGGDY</sequence>